<dbReference type="Proteomes" id="UP001203297">
    <property type="component" value="Unassembled WGS sequence"/>
</dbReference>
<evidence type="ECO:0000313" key="1">
    <source>
        <dbReference type="EMBL" id="KAI0306027.1"/>
    </source>
</evidence>
<protein>
    <submittedName>
        <fullName evidence="1">Uncharacterized protein</fullName>
    </submittedName>
</protein>
<name>A0AAD4QPV8_9AGAM</name>
<evidence type="ECO:0000313" key="2">
    <source>
        <dbReference type="Proteomes" id="UP001203297"/>
    </source>
</evidence>
<comment type="caution">
    <text evidence="1">The sequence shown here is derived from an EMBL/GenBank/DDBJ whole genome shotgun (WGS) entry which is preliminary data.</text>
</comment>
<reference evidence="1" key="1">
    <citation type="journal article" date="2022" name="New Phytol.">
        <title>Evolutionary transition to the ectomycorrhizal habit in the genomes of a hyperdiverse lineage of mushroom-forming fungi.</title>
        <authorList>
            <person name="Looney B."/>
            <person name="Miyauchi S."/>
            <person name="Morin E."/>
            <person name="Drula E."/>
            <person name="Courty P.E."/>
            <person name="Kohler A."/>
            <person name="Kuo A."/>
            <person name="LaButti K."/>
            <person name="Pangilinan J."/>
            <person name="Lipzen A."/>
            <person name="Riley R."/>
            <person name="Andreopoulos W."/>
            <person name="He G."/>
            <person name="Johnson J."/>
            <person name="Nolan M."/>
            <person name="Tritt A."/>
            <person name="Barry K.W."/>
            <person name="Grigoriev I.V."/>
            <person name="Nagy L.G."/>
            <person name="Hibbett D."/>
            <person name="Henrissat B."/>
            <person name="Matheny P.B."/>
            <person name="Labbe J."/>
            <person name="Martin F.M."/>
        </authorList>
    </citation>
    <scope>NUCLEOTIDE SEQUENCE</scope>
    <source>
        <strain evidence="1">BPL690</strain>
    </source>
</reference>
<keyword evidence="2" id="KW-1185">Reference proteome</keyword>
<accession>A0AAD4QPV8</accession>
<sequence length="162" mass="18551">MTLRRFDAMTRGLLRCLHRLCHRETMRGCPVRRPVYNAESFGAPRAHFTLYTSISPPLWQLCQTRATQQARRRAFYNAPNGANVVPMSAQLYFFFVLELCGKLPVIPCNSSISSSSKKPFVLSFSWKQVDRSLAPAKLAYLLGPRERRGKKKRRAKVYPTGK</sequence>
<organism evidence="1 2">
    <name type="scientific">Multifurca ochricompacta</name>
    <dbReference type="NCBI Taxonomy" id="376703"/>
    <lineage>
        <taxon>Eukaryota</taxon>
        <taxon>Fungi</taxon>
        <taxon>Dikarya</taxon>
        <taxon>Basidiomycota</taxon>
        <taxon>Agaricomycotina</taxon>
        <taxon>Agaricomycetes</taxon>
        <taxon>Russulales</taxon>
        <taxon>Russulaceae</taxon>
        <taxon>Multifurca</taxon>
    </lineage>
</organism>
<proteinExistence type="predicted"/>
<dbReference type="EMBL" id="WTXG01000004">
    <property type="protein sequence ID" value="KAI0306027.1"/>
    <property type="molecule type" value="Genomic_DNA"/>
</dbReference>
<gene>
    <name evidence="1" type="ORF">B0F90DRAFT_956392</name>
</gene>
<dbReference type="AlphaFoldDB" id="A0AAD4QPV8"/>